<dbReference type="Gene3D" id="3.40.50.2300">
    <property type="match status" value="1"/>
</dbReference>
<evidence type="ECO:0000313" key="6">
    <source>
        <dbReference type="Proteomes" id="UP000243376"/>
    </source>
</evidence>
<keyword evidence="1 3" id="KW-0597">Phosphoprotein</keyword>
<dbReference type="PROSITE" id="PS50110">
    <property type="entry name" value="RESPONSE_REGULATORY"/>
    <property type="match status" value="1"/>
</dbReference>
<dbReference type="Proteomes" id="UP000243376">
    <property type="component" value="Unassembled WGS sequence"/>
</dbReference>
<gene>
    <name evidence="5" type="ORF">C0184_08855</name>
</gene>
<protein>
    <submittedName>
        <fullName evidence="5">Two-component system response regulator</fullName>
    </submittedName>
</protein>
<sequence length="131" mass="14529">MAKILIVEDDQNNRDLIARLIQLMGHEPILANDGAQGVALARSMQPDLIIMDMGLPVLNGWQATHRIKSQPTTSHIPVLALTAYALNEDRLRALSSGCDDFETKPIDIERFREKVSAMLARSNHRADGDTI</sequence>
<organism evidence="5 6">
    <name type="scientific">Chloroflexus aggregans</name>
    <dbReference type="NCBI Taxonomy" id="152260"/>
    <lineage>
        <taxon>Bacteria</taxon>
        <taxon>Bacillati</taxon>
        <taxon>Chloroflexota</taxon>
        <taxon>Chloroflexia</taxon>
        <taxon>Chloroflexales</taxon>
        <taxon>Chloroflexineae</taxon>
        <taxon>Chloroflexaceae</taxon>
        <taxon>Chloroflexus</taxon>
    </lineage>
</organism>
<feature type="domain" description="Response regulatory" evidence="4">
    <location>
        <begin position="3"/>
        <end position="119"/>
    </location>
</feature>
<accession>A0A2J6X3Y9</accession>
<dbReference type="AlphaFoldDB" id="A0A2J6X3Y9"/>
<name>A0A2J6X3Y9_9CHLR</name>
<feature type="modified residue" description="4-aspartylphosphate" evidence="3">
    <location>
        <position position="52"/>
    </location>
</feature>
<evidence type="ECO:0000256" key="2">
    <source>
        <dbReference type="ARBA" id="ARBA00023012"/>
    </source>
</evidence>
<dbReference type="SMART" id="SM00448">
    <property type="entry name" value="REC"/>
    <property type="match status" value="1"/>
</dbReference>
<evidence type="ECO:0000313" key="5">
    <source>
        <dbReference type="EMBL" id="PMP81005.1"/>
    </source>
</evidence>
<proteinExistence type="predicted"/>
<dbReference type="PANTHER" id="PTHR45339">
    <property type="entry name" value="HYBRID SIGNAL TRANSDUCTION HISTIDINE KINASE J"/>
    <property type="match status" value="1"/>
</dbReference>
<dbReference type="InterPro" id="IPR011006">
    <property type="entry name" value="CheY-like_superfamily"/>
</dbReference>
<dbReference type="GO" id="GO:0000160">
    <property type="term" value="P:phosphorelay signal transduction system"/>
    <property type="evidence" value="ECO:0007669"/>
    <property type="project" value="UniProtKB-KW"/>
</dbReference>
<keyword evidence="2" id="KW-0902">Two-component regulatory system</keyword>
<dbReference type="SUPFAM" id="SSF52172">
    <property type="entry name" value="CheY-like"/>
    <property type="match status" value="1"/>
</dbReference>
<dbReference type="Pfam" id="PF00072">
    <property type="entry name" value="Response_reg"/>
    <property type="match status" value="1"/>
</dbReference>
<evidence type="ECO:0000256" key="1">
    <source>
        <dbReference type="ARBA" id="ARBA00022553"/>
    </source>
</evidence>
<evidence type="ECO:0000256" key="3">
    <source>
        <dbReference type="PROSITE-ProRule" id="PRU00169"/>
    </source>
</evidence>
<dbReference type="EMBL" id="PNIQ01000586">
    <property type="protein sequence ID" value="PMP81005.1"/>
    <property type="molecule type" value="Genomic_DNA"/>
</dbReference>
<reference evidence="5 6" key="1">
    <citation type="submission" date="2018-01" db="EMBL/GenBank/DDBJ databases">
        <title>Metagenomic assembled genomes from two thermal pools in the Uzon Caldera, Kamchatka, Russia.</title>
        <authorList>
            <person name="Wilkins L."/>
            <person name="Ettinger C."/>
        </authorList>
    </citation>
    <scope>NUCLEOTIDE SEQUENCE [LARGE SCALE GENOMIC DNA]</scope>
    <source>
        <strain evidence="5">ZAV-02</strain>
    </source>
</reference>
<dbReference type="PANTHER" id="PTHR45339:SF1">
    <property type="entry name" value="HYBRID SIGNAL TRANSDUCTION HISTIDINE KINASE J"/>
    <property type="match status" value="1"/>
</dbReference>
<dbReference type="InterPro" id="IPR001789">
    <property type="entry name" value="Sig_transdc_resp-reg_receiver"/>
</dbReference>
<evidence type="ECO:0000259" key="4">
    <source>
        <dbReference type="PROSITE" id="PS50110"/>
    </source>
</evidence>
<comment type="caution">
    <text evidence="5">The sequence shown here is derived from an EMBL/GenBank/DDBJ whole genome shotgun (WGS) entry which is preliminary data.</text>
</comment>